<proteinExistence type="predicted"/>
<organism evidence="1">
    <name type="scientific">bioreactor metagenome</name>
    <dbReference type="NCBI Taxonomy" id="1076179"/>
    <lineage>
        <taxon>unclassified sequences</taxon>
        <taxon>metagenomes</taxon>
        <taxon>ecological metagenomes</taxon>
    </lineage>
</organism>
<accession>A0A645INL7</accession>
<dbReference type="AlphaFoldDB" id="A0A645INL7"/>
<gene>
    <name evidence="1" type="ORF">SDC9_200500</name>
</gene>
<name>A0A645INL7_9ZZZZ</name>
<comment type="caution">
    <text evidence="1">The sequence shown here is derived from an EMBL/GenBank/DDBJ whole genome shotgun (WGS) entry which is preliminary data.</text>
</comment>
<evidence type="ECO:0000313" key="1">
    <source>
        <dbReference type="EMBL" id="MPN52837.1"/>
    </source>
</evidence>
<protein>
    <submittedName>
        <fullName evidence="1">Uncharacterized protein</fullName>
    </submittedName>
</protein>
<dbReference type="EMBL" id="VSSQ01119328">
    <property type="protein sequence ID" value="MPN52837.1"/>
    <property type="molecule type" value="Genomic_DNA"/>
</dbReference>
<sequence length="38" mass="4398">MVHFGKSIVPISSQFADRIVRILMYVYNQNIGCQISLR</sequence>
<reference evidence="1" key="1">
    <citation type="submission" date="2019-08" db="EMBL/GenBank/DDBJ databases">
        <authorList>
            <person name="Kucharzyk K."/>
            <person name="Murdoch R.W."/>
            <person name="Higgins S."/>
            <person name="Loffler F."/>
        </authorList>
    </citation>
    <scope>NUCLEOTIDE SEQUENCE</scope>
</reference>